<dbReference type="EMBL" id="JACHOB010000005">
    <property type="protein sequence ID" value="MBB4659947.1"/>
    <property type="molecule type" value="Genomic_DNA"/>
</dbReference>
<protein>
    <recommendedName>
        <fullName evidence="2">mannan endo-1,4-beta-mannosidase</fullName>
        <ecNumber evidence="2">3.2.1.78</ecNumber>
    </recommendedName>
</protein>
<keyword evidence="9" id="KW-1185">Reference proteome</keyword>
<dbReference type="InterPro" id="IPR001547">
    <property type="entry name" value="Glyco_hydro_5"/>
</dbReference>
<name>A0A840I585_9PROT</name>
<dbReference type="Pfam" id="PF26410">
    <property type="entry name" value="GH5_mannosidase"/>
    <property type="match status" value="1"/>
</dbReference>
<evidence type="ECO:0000259" key="7">
    <source>
        <dbReference type="Pfam" id="PF26410"/>
    </source>
</evidence>
<feature type="domain" description="Glycoside hydrolase family 5" evidence="7">
    <location>
        <begin position="36"/>
        <end position="445"/>
    </location>
</feature>
<feature type="chain" id="PRO_5032459015" description="mannan endo-1,4-beta-mannosidase" evidence="6">
    <location>
        <begin position="24"/>
        <end position="447"/>
    </location>
</feature>
<feature type="region of interest" description="Disordered" evidence="5">
    <location>
        <begin position="401"/>
        <end position="424"/>
    </location>
</feature>
<dbReference type="InterPro" id="IPR017853">
    <property type="entry name" value="GH"/>
</dbReference>
<keyword evidence="3 8" id="KW-0378">Hydrolase</keyword>
<evidence type="ECO:0000256" key="1">
    <source>
        <dbReference type="ARBA" id="ARBA00001678"/>
    </source>
</evidence>
<feature type="signal peptide" evidence="6">
    <location>
        <begin position="1"/>
        <end position="23"/>
    </location>
</feature>
<sequence length="447" mass="48648">MKRLSILPLLACAVALLAGCAAGGQGDEQAEADPGFVEVDDMSFIRDGEAYPYVGVNMWYAAYLGADAPYGDRERLGRELDRLKALGVTNLRILGASETSPFGKSLKVTFRDESGDYDETLLEGLDTALAEIGERGMTAVIYLNNFWEWSGGMGTYLSYVNGGEYIDLGDPAYPWPAFPNFVADFYSNDEANALFRDYAEAVVTRTNSVTGTPYVDDPAIMAWQLANEPRPDPDAAQGNAEMAAFHAWIDETARFIKSLDRNHLVSTGNEGMMGCNGSAFCFTGAHDGDAIDYATFHMWPRNWSWFDPMDADGTIDGAMAQVGAYIDQHIALAEELGKPIVLEEFGLDRADEVLTPGSPSPHRDRLLRAVYDRVERSAASGGPLVGTNLWAWGGYGRAQHADGEWQPGDTSYTGDPPQEPQGRNSVFDVDEATLAIIEDHAEAISAQ</sequence>
<evidence type="ECO:0000256" key="2">
    <source>
        <dbReference type="ARBA" id="ARBA00012706"/>
    </source>
</evidence>
<gene>
    <name evidence="8" type="ORF">GGQ59_002488</name>
</gene>
<keyword evidence="6" id="KW-0732">Signal</keyword>
<accession>A0A840I585</accession>
<evidence type="ECO:0000256" key="4">
    <source>
        <dbReference type="ARBA" id="ARBA00023295"/>
    </source>
</evidence>
<evidence type="ECO:0000256" key="6">
    <source>
        <dbReference type="SAM" id="SignalP"/>
    </source>
</evidence>
<evidence type="ECO:0000313" key="8">
    <source>
        <dbReference type="EMBL" id="MBB4659947.1"/>
    </source>
</evidence>
<dbReference type="Gene3D" id="3.20.20.80">
    <property type="entry name" value="Glycosidases"/>
    <property type="match status" value="1"/>
</dbReference>
<proteinExistence type="predicted"/>
<dbReference type="PROSITE" id="PS51257">
    <property type="entry name" value="PROKAR_LIPOPROTEIN"/>
    <property type="match status" value="1"/>
</dbReference>
<organism evidence="8 9">
    <name type="scientific">Parvularcula dongshanensis</name>
    <dbReference type="NCBI Taxonomy" id="1173995"/>
    <lineage>
        <taxon>Bacteria</taxon>
        <taxon>Pseudomonadati</taxon>
        <taxon>Pseudomonadota</taxon>
        <taxon>Alphaproteobacteria</taxon>
        <taxon>Parvularculales</taxon>
        <taxon>Parvularculaceae</taxon>
        <taxon>Parvularcula</taxon>
    </lineage>
</organism>
<dbReference type="PANTHER" id="PTHR31451">
    <property type="match status" value="1"/>
</dbReference>
<dbReference type="PANTHER" id="PTHR31451:SF40">
    <property type="entry name" value="GLYCOSIDE HYDROLASE FAMILY 5 DOMAIN-CONTAINING PROTEIN"/>
    <property type="match status" value="1"/>
</dbReference>
<reference evidence="8 9" key="1">
    <citation type="submission" date="2020-08" db="EMBL/GenBank/DDBJ databases">
        <title>Genomic Encyclopedia of Type Strains, Phase IV (KMG-IV): sequencing the most valuable type-strain genomes for metagenomic binning, comparative biology and taxonomic classification.</title>
        <authorList>
            <person name="Goeker M."/>
        </authorList>
    </citation>
    <scope>NUCLEOTIDE SEQUENCE [LARGE SCALE GENOMIC DNA]</scope>
    <source>
        <strain evidence="8 9">DSM 102850</strain>
    </source>
</reference>
<evidence type="ECO:0000256" key="3">
    <source>
        <dbReference type="ARBA" id="ARBA00022801"/>
    </source>
</evidence>
<keyword evidence="4 8" id="KW-0326">Glycosidase</keyword>
<dbReference type="InterPro" id="IPR045053">
    <property type="entry name" value="MAN-like"/>
</dbReference>
<dbReference type="Proteomes" id="UP000563524">
    <property type="component" value="Unassembled WGS sequence"/>
</dbReference>
<comment type="catalytic activity">
    <reaction evidence="1">
        <text>Random hydrolysis of (1-&gt;4)-beta-D-mannosidic linkages in mannans, galactomannans and glucomannans.</text>
        <dbReference type="EC" id="3.2.1.78"/>
    </reaction>
</comment>
<evidence type="ECO:0000256" key="5">
    <source>
        <dbReference type="SAM" id="MobiDB-lite"/>
    </source>
</evidence>
<dbReference type="SUPFAM" id="SSF51445">
    <property type="entry name" value="(Trans)glycosidases"/>
    <property type="match status" value="1"/>
</dbReference>
<dbReference type="EC" id="3.2.1.78" evidence="2"/>
<dbReference type="AlphaFoldDB" id="A0A840I585"/>
<dbReference type="RefSeq" id="WP_183819032.1">
    <property type="nucleotide sequence ID" value="NZ_JACHOB010000005.1"/>
</dbReference>
<evidence type="ECO:0000313" key="9">
    <source>
        <dbReference type="Proteomes" id="UP000563524"/>
    </source>
</evidence>
<comment type="caution">
    <text evidence="8">The sequence shown here is derived from an EMBL/GenBank/DDBJ whole genome shotgun (WGS) entry which is preliminary data.</text>
</comment>
<dbReference type="GO" id="GO:0016985">
    <property type="term" value="F:mannan endo-1,4-beta-mannosidase activity"/>
    <property type="evidence" value="ECO:0007669"/>
    <property type="project" value="UniProtKB-EC"/>
</dbReference>